<dbReference type="Pfam" id="PF08486">
    <property type="entry name" value="SpoIID"/>
    <property type="match status" value="1"/>
</dbReference>
<evidence type="ECO:0000313" key="2">
    <source>
        <dbReference type="EMBL" id="TCL47647.1"/>
    </source>
</evidence>
<dbReference type="NCBIfam" id="TIGR02669">
    <property type="entry name" value="SpoIID_LytB"/>
    <property type="match status" value="1"/>
</dbReference>
<dbReference type="GO" id="GO:0030435">
    <property type="term" value="P:sporulation resulting in formation of a cellular spore"/>
    <property type="evidence" value="ECO:0007669"/>
    <property type="project" value="InterPro"/>
</dbReference>
<dbReference type="InterPro" id="IPR051922">
    <property type="entry name" value="Bact_Sporulation_Assoc"/>
</dbReference>
<dbReference type="Proteomes" id="UP000295658">
    <property type="component" value="Unassembled WGS sequence"/>
</dbReference>
<comment type="caution">
    <text evidence="2">The sequence shown here is derived from an EMBL/GenBank/DDBJ whole genome shotgun (WGS) entry which is preliminary data.</text>
</comment>
<accession>A0A4V2QA30</accession>
<dbReference type="PANTHER" id="PTHR30032:SF4">
    <property type="entry name" value="AMIDASE ENHANCER"/>
    <property type="match status" value="1"/>
</dbReference>
<dbReference type="AlphaFoldDB" id="A0A4V2QA30"/>
<organism evidence="2 3">
    <name type="scientific">Thermolongibacillus altinsuensis</name>
    <dbReference type="NCBI Taxonomy" id="575256"/>
    <lineage>
        <taxon>Bacteria</taxon>
        <taxon>Bacillati</taxon>
        <taxon>Bacillota</taxon>
        <taxon>Bacilli</taxon>
        <taxon>Bacillales</taxon>
        <taxon>Anoxybacillaceae</taxon>
        <taxon>Thermolongibacillus</taxon>
    </lineage>
</organism>
<dbReference type="OrthoDB" id="9794671at2"/>
<dbReference type="InterPro" id="IPR013693">
    <property type="entry name" value="SpoIID/LytB_N"/>
</dbReference>
<gene>
    <name evidence="2" type="ORF">EDD69_11111</name>
</gene>
<name>A0A4V2QA30_9BACL</name>
<reference evidence="2 3" key="1">
    <citation type="submission" date="2019-03" db="EMBL/GenBank/DDBJ databases">
        <title>Genomic Encyclopedia of Type Strains, Phase IV (KMG-IV): sequencing the most valuable type-strain genomes for metagenomic binning, comparative biology and taxonomic classification.</title>
        <authorList>
            <person name="Goeker M."/>
        </authorList>
    </citation>
    <scope>NUCLEOTIDE SEQUENCE [LARGE SCALE GENOMIC DNA]</scope>
    <source>
        <strain evidence="2 3">DSM 24979</strain>
    </source>
</reference>
<feature type="domain" description="Sporulation stage II protein D amidase enhancer LytB N-terminal" evidence="1">
    <location>
        <begin position="135"/>
        <end position="216"/>
    </location>
</feature>
<dbReference type="PANTHER" id="PTHR30032">
    <property type="entry name" value="N-ACETYLMURAMOYL-L-ALANINE AMIDASE-RELATED"/>
    <property type="match status" value="1"/>
</dbReference>
<keyword evidence="3" id="KW-1185">Reference proteome</keyword>
<evidence type="ECO:0000313" key="3">
    <source>
        <dbReference type="Proteomes" id="UP000295658"/>
    </source>
</evidence>
<proteinExistence type="predicted"/>
<evidence type="ECO:0000259" key="1">
    <source>
        <dbReference type="Pfam" id="PF08486"/>
    </source>
</evidence>
<sequence length="448" mass="49334">MKRLKQWWIVSLIGFLFLLPIKTEAASYPTPVKVKLLPTTTFSATVTGNYRLINLDSNQAISFTNPISFSQSNGKVVATTGTKTYSSSSGFMIDEVTRSDLNEVTISNIKQTKGSVAVKYRGSFTIVPGATSPDLFNTLDIEDYLKGVVPGEMPASWPKEALKAQAVAARSYAYTQMKKTSYLQMTVASQVYGGKSKEHSNTNAAVSETAGIYATYNNQPIAAYFHSSSGGYTENSENVWSSVVPYIRSVADPYDQHPSNPHYGWTASADSSTIASKFKLTNERLVALRVTERTQAGSVQQVQAIAYNPTTAQKRTINTRTTFVSSPDSFRSFFGVTLKSISFNIKGNANVKIKRADGSEQTVDHVAGYKLQTVSGETTINDLNISVRTKDTTIYYPTSPTQFTFTGNGWGHRLGMSQWGARSMAEKGFKYDQILKHYYKGIEVKKLN</sequence>
<dbReference type="EMBL" id="SLUL01000011">
    <property type="protein sequence ID" value="TCL47647.1"/>
    <property type="molecule type" value="Genomic_DNA"/>
</dbReference>
<dbReference type="GO" id="GO:0030288">
    <property type="term" value="C:outer membrane-bounded periplasmic space"/>
    <property type="evidence" value="ECO:0007669"/>
    <property type="project" value="TreeGrafter"/>
</dbReference>
<dbReference type="InterPro" id="IPR013486">
    <property type="entry name" value="SpoIID/LytB"/>
</dbReference>
<protein>
    <submittedName>
        <fullName evidence="2">Stage II sporulation protein D</fullName>
    </submittedName>
</protein>
<dbReference type="RefSeq" id="WP_132948907.1">
    <property type="nucleotide sequence ID" value="NZ_SLUL01000011.1"/>
</dbReference>